<proteinExistence type="predicted"/>
<protein>
    <recommendedName>
        <fullName evidence="3">Small CPxCG-related zinc finger protein</fullName>
    </recommendedName>
</protein>
<sequence>MTLSEFVGRPHPDGGATVAHAATHYRWTPGSNTLGRCPQCGAELELSERHVLVTLSREIGGDDRHHLCDEACVAAWLGGE</sequence>
<name>A0ABD5WCD7_9EURY</name>
<dbReference type="EMBL" id="JBHTAH010000015">
    <property type="protein sequence ID" value="MFC7070922.1"/>
    <property type="molecule type" value="Genomic_DNA"/>
</dbReference>
<dbReference type="AlphaFoldDB" id="A0ABD5WCD7"/>
<dbReference type="RefSeq" id="WP_284032656.1">
    <property type="nucleotide sequence ID" value="NZ_CP126154.1"/>
</dbReference>
<accession>A0ABD5WCD7</accession>
<evidence type="ECO:0008006" key="3">
    <source>
        <dbReference type="Google" id="ProtNLM"/>
    </source>
</evidence>
<comment type="caution">
    <text evidence="1">The sequence shown here is derived from an EMBL/GenBank/DDBJ whole genome shotgun (WGS) entry which is preliminary data.</text>
</comment>
<dbReference type="InterPro" id="IPR055998">
    <property type="entry name" value="DUF7576"/>
</dbReference>
<gene>
    <name evidence="1" type="ORF">ACFQL9_14835</name>
</gene>
<dbReference type="GeneID" id="81124526"/>
<dbReference type="Pfam" id="PF24461">
    <property type="entry name" value="DUF7576"/>
    <property type="match status" value="1"/>
</dbReference>
<keyword evidence="2" id="KW-1185">Reference proteome</keyword>
<organism evidence="1 2">
    <name type="scientific">Halobaculum lipolyticum</name>
    <dbReference type="NCBI Taxonomy" id="3032001"/>
    <lineage>
        <taxon>Archaea</taxon>
        <taxon>Methanobacteriati</taxon>
        <taxon>Methanobacteriota</taxon>
        <taxon>Stenosarchaea group</taxon>
        <taxon>Halobacteria</taxon>
        <taxon>Halobacteriales</taxon>
        <taxon>Haloferacaceae</taxon>
        <taxon>Halobaculum</taxon>
    </lineage>
</organism>
<reference evidence="1 2" key="1">
    <citation type="journal article" date="2019" name="Int. J. Syst. Evol. Microbiol.">
        <title>The Global Catalogue of Microorganisms (GCM) 10K type strain sequencing project: providing services to taxonomists for standard genome sequencing and annotation.</title>
        <authorList>
            <consortium name="The Broad Institute Genomics Platform"/>
            <consortium name="The Broad Institute Genome Sequencing Center for Infectious Disease"/>
            <person name="Wu L."/>
            <person name="Ma J."/>
        </authorList>
    </citation>
    <scope>NUCLEOTIDE SEQUENCE [LARGE SCALE GENOMIC DNA]</scope>
    <source>
        <strain evidence="1 2">DT31</strain>
    </source>
</reference>
<evidence type="ECO:0000313" key="2">
    <source>
        <dbReference type="Proteomes" id="UP001596461"/>
    </source>
</evidence>
<evidence type="ECO:0000313" key="1">
    <source>
        <dbReference type="EMBL" id="MFC7070922.1"/>
    </source>
</evidence>
<dbReference type="Proteomes" id="UP001596461">
    <property type="component" value="Unassembled WGS sequence"/>
</dbReference>